<organism evidence="1 2">
    <name type="scientific">Arctium lappa</name>
    <name type="common">Greater burdock</name>
    <name type="synonym">Lappa major</name>
    <dbReference type="NCBI Taxonomy" id="4217"/>
    <lineage>
        <taxon>Eukaryota</taxon>
        <taxon>Viridiplantae</taxon>
        <taxon>Streptophyta</taxon>
        <taxon>Embryophyta</taxon>
        <taxon>Tracheophyta</taxon>
        <taxon>Spermatophyta</taxon>
        <taxon>Magnoliopsida</taxon>
        <taxon>eudicotyledons</taxon>
        <taxon>Gunneridae</taxon>
        <taxon>Pentapetalae</taxon>
        <taxon>asterids</taxon>
        <taxon>campanulids</taxon>
        <taxon>Asterales</taxon>
        <taxon>Asteraceae</taxon>
        <taxon>Carduoideae</taxon>
        <taxon>Cardueae</taxon>
        <taxon>Arctiinae</taxon>
        <taxon>Arctium</taxon>
    </lineage>
</organism>
<comment type="caution">
    <text evidence="1">The sequence shown here is derived from an EMBL/GenBank/DDBJ whole genome shotgun (WGS) entry which is preliminary data.</text>
</comment>
<evidence type="ECO:0000313" key="2">
    <source>
        <dbReference type="Proteomes" id="UP001055879"/>
    </source>
</evidence>
<gene>
    <name evidence="1" type="ORF">L6452_09218</name>
</gene>
<sequence>MSFSCGVRKHLVGNVGGIWNGTDKNIIDVIGIDGAGNDGIDIIEIGNIGIKIMGIGIDEIGIDGIGNVVTTFDRCCMVKVFGGGLGKVNYGDGCIDYFPAKFIPNGGM</sequence>
<reference evidence="2" key="1">
    <citation type="journal article" date="2022" name="Mol. Ecol. Resour.">
        <title>The genomes of chicory, endive, great burdock and yacon provide insights into Asteraceae palaeo-polyploidization history and plant inulin production.</title>
        <authorList>
            <person name="Fan W."/>
            <person name="Wang S."/>
            <person name="Wang H."/>
            <person name="Wang A."/>
            <person name="Jiang F."/>
            <person name="Liu H."/>
            <person name="Zhao H."/>
            <person name="Xu D."/>
            <person name="Zhang Y."/>
        </authorList>
    </citation>
    <scope>NUCLEOTIDE SEQUENCE [LARGE SCALE GENOMIC DNA]</scope>
    <source>
        <strain evidence="2">cv. Niubang</strain>
    </source>
</reference>
<dbReference type="EMBL" id="CM042049">
    <property type="protein sequence ID" value="KAI3746778.1"/>
    <property type="molecule type" value="Genomic_DNA"/>
</dbReference>
<protein>
    <submittedName>
        <fullName evidence="1">Uncharacterized protein</fullName>
    </submittedName>
</protein>
<dbReference type="Proteomes" id="UP001055879">
    <property type="component" value="Linkage Group LG03"/>
</dbReference>
<evidence type="ECO:0000313" key="1">
    <source>
        <dbReference type="EMBL" id="KAI3746778.1"/>
    </source>
</evidence>
<proteinExistence type="predicted"/>
<reference evidence="1 2" key="2">
    <citation type="journal article" date="2022" name="Mol. Ecol. Resour.">
        <title>The genomes of chicory, endive, great burdock and yacon provide insights into Asteraceae paleo-polyploidization history and plant inulin production.</title>
        <authorList>
            <person name="Fan W."/>
            <person name="Wang S."/>
            <person name="Wang H."/>
            <person name="Wang A."/>
            <person name="Jiang F."/>
            <person name="Liu H."/>
            <person name="Zhao H."/>
            <person name="Xu D."/>
            <person name="Zhang Y."/>
        </authorList>
    </citation>
    <scope>NUCLEOTIDE SEQUENCE [LARGE SCALE GENOMIC DNA]</scope>
    <source>
        <strain evidence="2">cv. Niubang</strain>
    </source>
</reference>
<name>A0ACB9DK87_ARCLA</name>
<accession>A0ACB9DK87</accession>
<keyword evidence="2" id="KW-1185">Reference proteome</keyword>